<dbReference type="Proteomes" id="UP001162741">
    <property type="component" value="Chromosome"/>
</dbReference>
<dbReference type="RefSeq" id="WP_264283544.1">
    <property type="nucleotide sequence ID" value="NZ_CP107006.1"/>
</dbReference>
<evidence type="ECO:0000313" key="2">
    <source>
        <dbReference type="Proteomes" id="UP001162741"/>
    </source>
</evidence>
<gene>
    <name evidence="1" type="ORF">MKQ68_12250</name>
</gene>
<dbReference type="EMBL" id="CP107006">
    <property type="protein sequence ID" value="UYQ95871.1"/>
    <property type="molecule type" value="Genomic_DNA"/>
</dbReference>
<organism evidence="1 2">
    <name type="scientific">Chitinophaga horti</name>
    <dbReference type="NCBI Taxonomy" id="2920382"/>
    <lineage>
        <taxon>Bacteria</taxon>
        <taxon>Pseudomonadati</taxon>
        <taxon>Bacteroidota</taxon>
        <taxon>Chitinophagia</taxon>
        <taxon>Chitinophagales</taxon>
        <taxon>Chitinophagaceae</taxon>
        <taxon>Chitinophaga</taxon>
    </lineage>
</organism>
<evidence type="ECO:0000313" key="1">
    <source>
        <dbReference type="EMBL" id="UYQ95871.1"/>
    </source>
</evidence>
<accession>A0ABY6J865</accession>
<keyword evidence="2" id="KW-1185">Reference proteome</keyword>
<sequence length="215" mass="23294">MKRKHFNAISSGARGMFGKQVVIYTRYGEEIIAKAPRKRPGLGTPDQERTKADFKKAAEWSARVRGNAGLKALYKAGLSKALNVHNLAIADFLVAPEVHEVLVEKGRVRVHATDNFRVAEVVVEVYGADGQLLEAGVADSEGGDWFGYVPAEMPVGGRVVVIARDLPGNECRSELAIETTELQVVACVKCRVADTEAHAICKKTGNSRMPVYTSG</sequence>
<reference evidence="1" key="1">
    <citation type="submission" date="2022-10" db="EMBL/GenBank/DDBJ databases">
        <title>Chitinophaga sp. nov., isolated from soil.</title>
        <authorList>
            <person name="Jeon C.O."/>
        </authorList>
    </citation>
    <scope>NUCLEOTIDE SEQUENCE</scope>
    <source>
        <strain evidence="1">R8</strain>
    </source>
</reference>
<name>A0ABY6J865_9BACT</name>
<protein>
    <submittedName>
        <fullName evidence="1">Uncharacterized protein</fullName>
    </submittedName>
</protein>
<proteinExistence type="predicted"/>